<sequence>MSRLTVRTRVHRFDADGEIAARADRLAGEEPLEIRLNGEQYAVTMRTPGQDVELIHGFLFSEAVITEAAQVRSIDFASGLDPDGRRNYNVAQVRLAPEVTTAPRPRRVYTSSACGICGTSSLDAVRQTPADAVCRHMAQSTQTGLLSPAAVLALPDRLRAEQRIFDTTGGAHAAALFRVRGRDDLELMVAREDIGRHHALDKTLGWALLKGLLPLHDVVVQVSARASFELVQKAALAGAPVLSAVSAPSALAVEVGADLGVTVIGFNRGRSCNVYTHPERLR</sequence>
<comment type="function">
    <text evidence="3">Required for formate dehydrogenase (FDH) activity. Acts as a sulfur carrier protein that transfers sulfur from IscS to the molybdenum cofactor prior to its insertion into FDH.</text>
</comment>
<dbReference type="NCBIfam" id="TIGR00129">
    <property type="entry name" value="fdhD_narQ"/>
    <property type="match status" value="1"/>
</dbReference>
<dbReference type="Pfam" id="PF02634">
    <property type="entry name" value="FdhD-NarQ"/>
    <property type="match status" value="1"/>
</dbReference>
<comment type="subcellular location">
    <subcellularLocation>
        <location evidence="3">Cytoplasm</location>
    </subcellularLocation>
</comment>
<name>A0ABU2DSI5_9MICC</name>
<evidence type="ECO:0000313" key="4">
    <source>
        <dbReference type="EMBL" id="MDR8019464.1"/>
    </source>
</evidence>
<comment type="caution">
    <text evidence="4">The sequence shown here is derived from an EMBL/GenBank/DDBJ whole genome shotgun (WGS) entry which is preliminary data.</text>
</comment>
<gene>
    <name evidence="3 4" type="primary">fdhD</name>
    <name evidence="4" type="ORF">RIL96_07765</name>
</gene>
<dbReference type="PANTHER" id="PTHR30592">
    <property type="entry name" value="FORMATE DEHYDROGENASE"/>
    <property type="match status" value="1"/>
</dbReference>
<dbReference type="SUPFAM" id="SSF53927">
    <property type="entry name" value="Cytidine deaminase-like"/>
    <property type="match status" value="1"/>
</dbReference>
<keyword evidence="5" id="KW-1185">Reference proteome</keyword>
<dbReference type="PIRSF" id="PIRSF015626">
    <property type="entry name" value="FdhD"/>
    <property type="match status" value="1"/>
</dbReference>
<evidence type="ECO:0000256" key="1">
    <source>
        <dbReference type="ARBA" id="ARBA00022490"/>
    </source>
</evidence>
<keyword evidence="2 3" id="KW-0501">Molybdenum cofactor biosynthesis</keyword>
<reference evidence="4 5" key="1">
    <citation type="submission" date="2023-09" db="EMBL/GenBank/DDBJ databases">
        <title>Description of three actinobacteria isolated from air of manufacturing shop in a pharmaceutical factory.</title>
        <authorList>
            <person name="Zhang D.-F."/>
        </authorList>
    </citation>
    <scope>NUCLEOTIDE SEQUENCE [LARGE SCALE GENOMIC DNA]</scope>
    <source>
        <strain evidence="4 5">LY-0111</strain>
    </source>
</reference>
<dbReference type="EMBL" id="JAVKGR010000007">
    <property type="protein sequence ID" value="MDR8019464.1"/>
    <property type="molecule type" value="Genomic_DNA"/>
</dbReference>
<protein>
    <recommendedName>
        <fullName evidence="3">Sulfur carrier protein FdhD</fullName>
    </recommendedName>
</protein>
<dbReference type="Gene3D" id="3.40.140.10">
    <property type="entry name" value="Cytidine Deaminase, domain 2"/>
    <property type="match status" value="1"/>
</dbReference>
<dbReference type="RefSeq" id="WP_310548454.1">
    <property type="nucleotide sequence ID" value="NZ_JAVKGR010000007.1"/>
</dbReference>
<dbReference type="InterPro" id="IPR003786">
    <property type="entry name" value="FdhD"/>
</dbReference>
<evidence type="ECO:0000313" key="5">
    <source>
        <dbReference type="Proteomes" id="UP001251870"/>
    </source>
</evidence>
<organism evidence="4 5">
    <name type="scientific">Nesterenkonia aerolata</name>
    <dbReference type="NCBI Taxonomy" id="3074079"/>
    <lineage>
        <taxon>Bacteria</taxon>
        <taxon>Bacillati</taxon>
        <taxon>Actinomycetota</taxon>
        <taxon>Actinomycetes</taxon>
        <taxon>Micrococcales</taxon>
        <taxon>Micrococcaceae</taxon>
        <taxon>Nesterenkonia</taxon>
    </lineage>
</organism>
<proteinExistence type="inferred from homology"/>
<dbReference type="Proteomes" id="UP001251870">
    <property type="component" value="Unassembled WGS sequence"/>
</dbReference>
<evidence type="ECO:0000256" key="3">
    <source>
        <dbReference type="HAMAP-Rule" id="MF_00187"/>
    </source>
</evidence>
<dbReference type="Gene3D" id="3.10.20.10">
    <property type="match status" value="1"/>
</dbReference>
<feature type="active site" description="Cysteine persulfide intermediate" evidence="3">
    <location>
        <position position="114"/>
    </location>
</feature>
<dbReference type="HAMAP" id="MF_00187">
    <property type="entry name" value="FdhD"/>
    <property type="match status" value="1"/>
</dbReference>
<dbReference type="NCBIfam" id="NF001943">
    <property type="entry name" value="PRK00724.1-2"/>
    <property type="match status" value="1"/>
</dbReference>
<comment type="caution">
    <text evidence="3">Lacks conserved residue(s) required for the propagation of feature annotation.</text>
</comment>
<evidence type="ECO:0000256" key="2">
    <source>
        <dbReference type="ARBA" id="ARBA00023150"/>
    </source>
</evidence>
<dbReference type="InterPro" id="IPR016193">
    <property type="entry name" value="Cytidine_deaminase-like"/>
</dbReference>
<comment type="similarity">
    <text evidence="3">Belongs to the FdhD family.</text>
</comment>
<accession>A0ABU2DSI5</accession>
<dbReference type="PANTHER" id="PTHR30592:SF1">
    <property type="entry name" value="SULFUR CARRIER PROTEIN FDHD"/>
    <property type="match status" value="1"/>
</dbReference>
<keyword evidence="1 3" id="KW-0963">Cytoplasm</keyword>